<dbReference type="InterPro" id="IPR032466">
    <property type="entry name" value="Metal_Hydrolase"/>
</dbReference>
<dbReference type="InterPro" id="IPR015991">
    <property type="entry name" value="TatD/YcfH-like"/>
</dbReference>
<feature type="binding site" evidence="4">
    <location>
        <position position="6"/>
    </location>
    <ligand>
        <name>a divalent metal cation</name>
        <dbReference type="ChEBI" id="CHEBI:60240"/>
        <label>1</label>
    </ligand>
</feature>
<dbReference type="PIRSF" id="PIRSF005902">
    <property type="entry name" value="DNase_TatD"/>
    <property type="match status" value="1"/>
</dbReference>
<dbReference type="EC" id="3.1.21.-" evidence="5"/>
<gene>
    <name evidence="5" type="ORF">GGQ59_002012</name>
</gene>
<dbReference type="GO" id="GO:0005829">
    <property type="term" value="C:cytosol"/>
    <property type="evidence" value="ECO:0007669"/>
    <property type="project" value="TreeGrafter"/>
</dbReference>
<comment type="caution">
    <text evidence="5">The sequence shown here is derived from an EMBL/GenBank/DDBJ whole genome shotgun (WGS) entry which is preliminary data.</text>
</comment>
<dbReference type="AlphaFoldDB" id="A0A840I572"/>
<keyword evidence="2 4" id="KW-0479">Metal-binding</keyword>
<keyword evidence="3 5" id="KW-0378">Hydrolase</keyword>
<feature type="binding site" evidence="4">
    <location>
        <position position="128"/>
    </location>
    <ligand>
        <name>a divalent metal cation</name>
        <dbReference type="ChEBI" id="CHEBI:60240"/>
        <label>2</label>
    </ligand>
</feature>
<dbReference type="SUPFAM" id="SSF51556">
    <property type="entry name" value="Metallo-dependent hydrolases"/>
    <property type="match status" value="1"/>
</dbReference>
<dbReference type="PANTHER" id="PTHR46124">
    <property type="entry name" value="D-AMINOACYL-TRNA DEACYLASE"/>
    <property type="match status" value="1"/>
</dbReference>
<accession>A0A840I572</accession>
<dbReference type="PROSITE" id="PS01091">
    <property type="entry name" value="TATD_3"/>
    <property type="match status" value="1"/>
</dbReference>
<sequence length="260" mass="28410">MLVDSHVNLHGERYAEDLEDVLARAAEAGVGAMLAISDHLGSTDEIAGIVAGRRNLWRTVGVHPHWAKDAADLTPERLVALAEADDVVAIGECGLDRHYEYSGFEDQERVFRAHVRAAQRTGLPLVIHAREADAEMEAILTEMHEEAPFTPLLHCYTGGPGLMQAALKRGGYVSVSGIVTFKTADAVRETARRVPLDRLLLETDCPFLSPVPHRGRRNEPAYLPLVAQKVAEVRGVSVGEIEAATTENFFRLFSKAKLSA</sequence>
<keyword evidence="6" id="KW-1185">Reference proteome</keyword>
<name>A0A840I572_9PROT</name>
<dbReference type="GO" id="GO:0046872">
    <property type="term" value="F:metal ion binding"/>
    <property type="evidence" value="ECO:0007669"/>
    <property type="project" value="UniProtKB-KW"/>
</dbReference>
<feature type="binding site" evidence="4">
    <location>
        <position position="154"/>
    </location>
    <ligand>
        <name>a divalent metal cation</name>
        <dbReference type="ChEBI" id="CHEBI:60240"/>
        <label>2</label>
    </ligand>
</feature>
<dbReference type="InterPro" id="IPR001130">
    <property type="entry name" value="TatD-like"/>
</dbReference>
<dbReference type="EMBL" id="JACHOB010000004">
    <property type="protein sequence ID" value="MBB4659475.1"/>
    <property type="molecule type" value="Genomic_DNA"/>
</dbReference>
<evidence type="ECO:0000256" key="1">
    <source>
        <dbReference type="ARBA" id="ARBA00009275"/>
    </source>
</evidence>
<dbReference type="Pfam" id="PF01026">
    <property type="entry name" value="TatD_DNase"/>
    <property type="match status" value="1"/>
</dbReference>
<reference evidence="5 6" key="1">
    <citation type="submission" date="2020-08" db="EMBL/GenBank/DDBJ databases">
        <title>Genomic Encyclopedia of Type Strains, Phase IV (KMG-IV): sequencing the most valuable type-strain genomes for metagenomic binning, comparative biology and taxonomic classification.</title>
        <authorList>
            <person name="Goeker M."/>
        </authorList>
    </citation>
    <scope>NUCLEOTIDE SEQUENCE [LARGE SCALE GENOMIC DNA]</scope>
    <source>
        <strain evidence="5 6">DSM 102850</strain>
    </source>
</reference>
<dbReference type="Gene3D" id="3.20.20.140">
    <property type="entry name" value="Metal-dependent hydrolases"/>
    <property type="match status" value="1"/>
</dbReference>
<feature type="binding site" evidence="4">
    <location>
        <position position="204"/>
    </location>
    <ligand>
        <name>a divalent metal cation</name>
        <dbReference type="ChEBI" id="CHEBI:60240"/>
        <label>1</label>
    </ligand>
</feature>
<protein>
    <submittedName>
        <fullName evidence="5">TatD DNase family protein</fullName>
        <ecNumber evidence="5">3.1.21.-</ecNumber>
    </submittedName>
</protein>
<evidence type="ECO:0000313" key="6">
    <source>
        <dbReference type="Proteomes" id="UP000563524"/>
    </source>
</evidence>
<dbReference type="InterPro" id="IPR018228">
    <property type="entry name" value="DNase_TatD-rel_CS"/>
</dbReference>
<dbReference type="FunFam" id="3.20.20.140:FF:000005">
    <property type="entry name" value="TatD family hydrolase"/>
    <property type="match status" value="1"/>
</dbReference>
<dbReference type="NCBIfam" id="TIGR00010">
    <property type="entry name" value="YchF/TatD family DNA exonuclease"/>
    <property type="match status" value="1"/>
</dbReference>
<feature type="binding site" evidence="4">
    <location>
        <position position="92"/>
    </location>
    <ligand>
        <name>a divalent metal cation</name>
        <dbReference type="ChEBI" id="CHEBI:60240"/>
        <label>1</label>
    </ligand>
</feature>
<dbReference type="RefSeq" id="WP_183818119.1">
    <property type="nucleotide sequence ID" value="NZ_JACHOB010000004.1"/>
</dbReference>
<dbReference type="PANTHER" id="PTHR46124:SF2">
    <property type="entry name" value="D-AMINOACYL-TRNA DEACYLASE"/>
    <property type="match status" value="1"/>
</dbReference>
<dbReference type="Proteomes" id="UP000563524">
    <property type="component" value="Unassembled WGS sequence"/>
</dbReference>
<comment type="similarity">
    <text evidence="1">Belongs to the metallo-dependent hydrolases superfamily. TatD-type hydrolase family.</text>
</comment>
<proteinExistence type="inferred from homology"/>
<evidence type="ECO:0000313" key="5">
    <source>
        <dbReference type="EMBL" id="MBB4659475.1"/>
    </source>
</evidence>
<evidence type="ECO:0000256" key="2">
    <source>
        <dbReference type="ARBA" id="ARBA00022723"/>
    </source>
</evidence>
<dbReference type="GO" id="GO:0004536">
    <property type="term" value="F:DNA nuclease activity"/>
    <property type="evidence" value="ECO:0007669"/>
    <property type="project" value="InterPro"/>
</dbReference>
<evidence type="ECO:0000256" key="3">
    <source>
        <dbReference type="ARBA" id="ARBA00022801"/>
    </source>
</evidence>
<dbReference type="CDD" id="cd01310">
    <property type="entry name" value="TatD_DNAse"/>
    <property type="match status" value="1"/>
</dbReference>
<dbReference type="GO" id="GO:0016788">
    <property type="term" value="F:hydrolase activity, acting on ester bonds"/>
    <property type="evidence" value="ECO:0007669"/>
    <property type="project" value="InterPro"/>
</dbReference>
<evidence type="ECO:0000256" key="4">
    <source>
        <dbReference type="PIRSR" id="PIRSR005902-1"/>
    </source>
</evidence>
<organism evidence="5 6">
    <name type="scientific">Parvularcula dongshanensis</name>
    <dbReference type="NCBI Taxonomy" id="1173995"/>
    <lineage>
        <taxon>Bacteria</taxon>
        <taxon>Pseudomonadati</taxon>
        <taxon>Pseudomonadota</taxon>
        <taxon>Alphaproteobacteria</taxon>
        <taxon>Parvularculales</taxon>
        <taxon>Parvularculaceae</taxon>
        <taxon>Parvularcula</taxon>
    </lineage>
</organism>